<reference evidence="2 3" key="1">
    <citation type="submission" date="2014-02" db="EMBL/GenBank/DDBJ databases">
        <title>Whole genome sequence of Sphingobium chlorophenolicum NBRC 16172.</title>
        <authorList>
            <person name="Gan H.M."/>
            <person name="Gan H.Y."/>
            <person name="Chew T.H."/>
            <person name="Savka M.A."/>
        </authorList>
    </citation>
    <scope>NUCLEOTIDE SEQUENCE [LARGE SCALE GENOMIC DNA]</scope>
    <source>
        <strain evidence="2 3">NBRC 16172</strain>
    </source>
</reference>
<dbReference type="PATRIC" id="fig|46429.4.peg.1297"/>
<dbReference type="EMBL" id="JFHR01000011">
    <property type="protein sequence ID" value="KEQ54268.1"/>
    <property type="molecule type" value="Genomic_DNA"/>
</dbReference>
<dbReference type="InterPro" id="IPR025227">
    <property type="entry name" value="DUF4169"/>
</dbReference>
<proteinExistence type="predicted"/>
<evidence type="ECO:0000313" key="3">
    <source>
        <dbReference type="Proteomes" id="UP000028411"/>
    </source>
</evidence>
<accession>A0A081RGE5</accession>
<feature type="compositionally biased region" description="Basic and acidic residues" evidence="1">
    <location>
        <begin position="33"/>
        <end position="61"/>
    </location>
</feature>
<dbReference type="AlphaFoldDB" id="A0A081RGE5"/>
<name>A0A081RGE5_SPHCR</name>
<evidence type="ECO:0000313" key="2">
    <source>
        <dbReference type="EMBL" id="KEQ54268.1"/>
    </source>
</evidence>
<organism evidence="2 3">
    <name type="scientific">Sphingobium chlorophenolicum</name>
    <dbReference type="NCBI Taxonomy" id="46429"/>
    <lineage>
        <taxon>Bacteria</taxon>
        <taxon>Pseudomonadati</taxon>
        <taxon>Pseudomonadota</taxon>
        <taxon>Alphaproteobacteria</taxon>
        <taxon>Sphingomonadales</taxon>
        <taxon>Sphingomonadaceae</taxon>
        <taxon>Sphingobium</taxon>
    </lineage>
</organism>
<dbReference type="Proteomes" id="UP000028411">
    <property type="component" value="Unassembled WGS sequence"/>
</dbReference>
<protein>
    <submittedName>
        <fullName evidence="2">Uncharacterized protein</fullName>
    </submittedName>
</protein>
<evidence type="ECO:0000256" key="1">
    <source>
        <dbReference type="SAM" id="MobiDB-lite"/>
    </source>
</evidence>
<dbReference type="RefSeq" id="WP_037449024.1">
    <property type="nucleotide sequence ID" value="NZ_JFHR01000011.1"/>
</dbReference>
<dbReference type="OrthoDB" id="7173889at2"/>
<dbReference type="Pfam" id="PF13770">
    <property type="entry name" value="DUF4169"/>
    <property type="match status" value="1"/>
</dbReference>
<sequence>MGDVINLRQARKARARADKDRLAQGNRVKFGRTKAERLAQSTEEERRNREIEGARRDHRPDNCSNIGDE</sequence>
<gene>
    <name evidence="2" type="ORF">BV95_01333</name>
</gene>
<comment type="caution">
    <text evidence="2">The sequence shown here is derived from an EMBL/GenBank/DDBJ whole genome shotgun (WGS) entry which is preliminary data.</text>
</comment>
<feature type="region of interest" description="Disordered" evidence="1">
    <location>
        <begin position="1"/>
        <end position="69"/>
    </location>
</feature>